<reference evidence="1" key="1">
    <citation type="submission" date="2014-11" db="EMBL/GenBank/DDBJ databases">
        <authorList>
            <person name="Amaro Gonzalez C."/>
        </authorList>
    </citation>
    <scope>NUCLEOTIDE SEQUENCE</scope>
</reference>
<protein>
    <submittedName>
        <fullName evidence="1">Uncharacterized protein</fullName>
    </submittedName>
</protein>
<name>A0A0E9T7N7_ANGAN</name>
<evidence type="ECO:0000313" key="1">
    <source>
        <dbReference type="EMBL" id="JAH49666.1"/>
    </source>
</evidence>
<proteinExistence type="predicted"/>
<organism evidence="1">
    <name type="scientific">Anguilla anguilla</name>
    <name type="common">European freshwater eel</name>
    <name type="synonym">Muraena anguilla</name>
    <dbReference type="NCBI Taxonomy" id="7936"/>
    <lineage>
        <taxon>Eukaryota</taxon>
        <taxon>Metazoa</taxon>
        <taxon>Chordata</taxon>
        <taxon>Craniata</taxon>
        <taxon>Vertebrata</taxon>
        <taxon>Euteleostomi</taxon>
        <taxon>Actinopterygii</taxon>
        <taxon>Neopterygii</taxon>
        <taxon>Teleostei</taxon>
        <taxon>Anguilliformes</taxon>
        <taxon>Anguillidae</taxon>
        <taxon>Anguilla</taxon>
    </lineage>
</organism>
<dbReference type="EMBL" id="GBXM01058911">
    <property type="protein sequence ID" value="JAH49666.1"/>
    <property type="molecule type" value="Transcribed_RNA"/>
</dbReference>
<dbReference type="AlphaFoldDB" id="A0A0E9T7N7"/>
<reference evidence="1" key="2">
    <citation type="journal article" date="2015" name="Fish Shellfish Immunol.">
        <title>Early steps in the European eel (Anguilla anguilla)-Vibrio vulnificus interaction in the gills: Role of the RtxA13 toxin.</title>
        <authorList>
            <person name="Callol A."/>
            <person name="Pajuelo D."/>
            <person name="Ebbesson L."/>
            <person name="Teles M."/>
            <person name="MacKenzie S."/>
            <person name="Amaro C."/>
        </authorList>
    </citation>
    <scope>NUCLEOTIDE SEQUENCE</scope>
</reference>
<sequence length="47" mass="5448">MCFCTRDKSVFSRVVSVAQSFIRLTGKLLVMVTSVNQYQHKHDPFRS</sequence>
<accession>A0A0E9T7N7</accession>